<keyword evidence="4 6" id="KW-1133">Transmembrane helix</keyword>
<keyword evidence="3 6" id="KW-0812">Transmembrane</keyword>
<dbReference type="GO" id="GO:0042910">
    <property type="term" value="F:xenobiotic transmembrane transporter activity"/>
    <property type="evidence" value="ECO:0007669"/>
    <property type="project" value="InterPro"/>
</dbReference>
<evidence type="ECO:0000256" key="4">
    <source>
        <dbReference type="ARBA" id="ARBA00022989"/>
    </source>
</evidence>
<comment type="subcellular location">
    <subcellularLocation>
        <location evidence="1">Membrane</location>
        <topology evidence="1">Multi-pass membrane protein</topology>
    </subcellularLocation>
</comment>
<evidence type="ECO:0000256" key="1">
    <source>
        <dbReference type="ARBA" id="ARBA00004141"/>
    </source>
</evidence>
<keyword evidence="5 6" id="KW-0472">Membrane</keyword>
<dbReference type="PANTHER" id="PTHR42893:SF46">
    <property type="entry name" value="PROTEIN DETOXIFICATION 44, CHLOROPLASTIC"/>
    <property type="match status" value="1"/>
</dbReference>
<protein>
    <submittedName>
        <fullName evidence="7">DETOXIFICATION 44, chloroplastic</fullName>
    </submittedName>
</protein>
<reference evidence="7" key="1">
    <citation type="submission" date="2020-06" db="EMBL/GenBank/DDBJ databases">
        <authorList>
            <consortium name="Plant Systems Biology data submission"/>
        </authorList>
    </citation>
    <scope>NUCLEOTIDE SEQUENCE</scope>
    <source>
        <strain evidence="7">D6</strain>
    </source>
</reference>
<dbReference type="PANTHER" id="PTHR42893">
    <property type="entry name" value="PROTEIN DETOXIFICATION 44, CHLOROPLASTIC-RELATED"/>
    <property type="match status" value="1"/>
</dbReference>
<dbReference type="Pfam" id="PF01554">
    <property type="entry name" value="MatE"/>
    <property type="match status" value="1"/>
</dbReference>
<feature type="transmembrane region" description="Helical" evidence="6">
    <location>
        <begin position="216"/>
        <end position="235"/>
    </location>
</feature>
<evidence type="ECO:0000313" key="8">
    <source>
        <dbReference type="Proteomes" id="UP001153069"/>
    </source>
</evidence>
<organism evidence="7 8">
    <name type="scientific">Seminavis robusta</name>
    <dbReference type="NCBI Taxonomy" id="568900"/>
    <lineage>
        <taxon>Eukaryota</taxon>
        <taxon>Sar</taxon>
        <taxon>Stramenopiles</taxon>
        <taxon>Ochrophyta</taxon>
        <taxon>Bacillariophyta</taxon>
        <taxon>Bacillariophyceae</taxon>
        <taxon>Bacillariophycidae</taxon>
        <taxon>Naviculales</taxon>
        <taxon>Naviculaceae</taxon>
        <taxon>Seminavis</taxon>
    </lineage>
</organism>
<dbReference type="InterPro" id="IPR044644">
    <property type="entry name" value="DinF-like"/>
</dbReference>
<dbReference type="GO" id="GO:0016020">
    <property type="term" value="C:membrane"/>
    <property type="evidence" value="ECO:0007669"/>
    <property type="project" value="UniProtKB-SubCell"/>
</dbReference>
<feature type="transmembrane region" description="Helical" evidence="6">
    <location>
        <begin position="417"/>
        <end position="439"/>
    </location>
</feature>
<feature type="transmembrane region" description="Helical" evidence="6">
    <location>
        <begin position="190"/>
        <end position="209"/>
    </location>
</feature>
<evidence type="ECO:0000313" key="7">
    <source>
        <dbReference type="EMBL" id="CAB9512888.1"/>
    </source>
</evidence>
<dbReference type="AlphaFoldDB" id="A0A9N8HFB0"/>
<evidence type="ECO:0000256" key="6">
    <source>
        <dbReference type="SAM" id="Phobius"/>
    </source>
</evidence>
<proteinExistence type="inferred from homology"/>
<gene>
    <name evidence="7" type="ORF">SEMRO_560_G166610.1</name>
</gene>
<feature type="transmembrane region" description="Helical" evidence="6">
    <location>
        <begin position="12"/>
        <end position="30"/>
    </location>
</feature>
<evidence type="ECO:0000256" key="3">
    <source>
        <dbReference type="ARBA" id="ARBA00022692"/>
    </source>
</evidence>
<evidence type="ECO:0000256" key="2">
    <source>
        <dbReference type="ARBA" id="ARBA00010199"/>
    </source>
</evidence>
<dbReference type="GO" id="GO:0015297">
    <property type="term" value="F:antiporter activity"/>
    <property type="evidence" value="ECO:0007669"/>
    <property type="project" value="InterPro"/>
</dbReference>
<feature type="transmembrane region" description="Helical" evidence="6">
    <location>
        <begin position="241"/>
        <end position="262"/>
    </location>
</feature>
<dbReference type="Proteomes" id="UP001153069">
    <property type="component" value="Unassembled WGS sequence"/>
</dbReference>
<feature type="transmembrane region" description="Helical" evidence="6">
    <location>
        <begin position="375"/>
        <end position="397"/>
    </location>
</feature>
<dbReference type="EMBL" id="CAICTM010000559">
    <property type="protein sequence ID" value="CAB9512888.1"/>
    <property type="molecule type" value="Genomic_DNA"/>
</dbReference>
<name>A0A9N8HFB0_9STRA</name>
<feature type="transmembrane region" description="Helical" evidence="6">
    <location>
        <begin position="459"/>
        <end position="479"/>
    </location>
</feature>
<keyword evidence="8" id="KW-1185">Reference proteome</keyword>
<comment type="similarity">
    <text evidence="2">Belongs to the multi antimicrobial extrusion (MATE) (TC 2.A.66.1) family.</text>
</comment>
<feature type="transmembrane region" description="Helical" evidence="6">
    <location>
        <begin position="147"/>
        <end position="170"/>
    </location>
</feature>
<dbReference type="OrthoDB" id="2126698at2759"/>
<accession>A0A9N8HFB0</accession>
<feature type="transmembrane region" description="Helical" evidence="6">
    <location>
        <begin position="333"/>
        <end position="355"/>
    </location>
</feature>
<sequence>MIPLGNRNSGFAVLAMVVWIATSQQFVNGFHLRRPCHSQLVGESANEPTSTDATTTTNYNWTRQNLRIAIPALIGMLADPLLSLMDTAYVGHLGTTELAALGACTSIFHLAFNAFRATTQATTSLVATSLQKDPKQAQQVTSISLKLGFVMGLCVMAFLQLGGTWCLGTMGVPVQSKLYAPAKAYLSTRAWAAPIVLGIVVSEGAFRGYGDTKIPLLASLAASLINLVLDPILMFPLGLGVMGAAAATALSQLGAGAVYAFFLNKRHMLGGSPNTATGDAATDTDIMTATTPGTTSDESIQAIEIMEDPPTLSDDDDKQRDDNKHGGVQQGKVIRAILSANLAMMTKQGSLLLAWAYATSRATRIGANHVAAHQVALSCWLVLALMLDGAGVSAQVLMSRACAQKNVTKRKKEVKSLISYFTRFATLQGATACFVWLTFLGRYVVPHVFTSDGAIRAHLISLMPTLAWQLILVSLTLVVEAMAVGGHQFQIMAFGTTISTILAMSQLQHATNIVSIWSRGINTLFYGRLATAIIATFRVFQLASKPQKGDDDYKES</sequence>
<comment type="caution">
    <text evidence="7">The sequence shown here is derived from an EMBL/GenBank/DDBJ whole genome shotgun (WGS) entry which is preliminary data.</text>
</comment>
<evidence type="ECO:0000256" key="5">
    <source>
        <dbReference type="ARBA" id="ARBA00023136"/>
    </source>
</evidence>
<dbReference type="InterPro" id="IPR002528">
    <property type="entry name" value="MATE_fam"/>
</dbReference>